<accession>A0ABQ7S746</accession>
<evidence type="ECO:0000256" key="2">
    <source>
        <dbReference type="ARBA" id="ARBA00023098"/>
    </source>
</evidence>
<evidence type="ECO:0000313" key="7">
    <source>
        <dbReference type="Proteomes" id="UP000825002"/>
    </source>
</evidence>
<sequence>MVSTLVFYLVVLALSLLRCSADEPKGISKSPQEIIAEHGFICENHTVLTADGYKLSLVRIVNPLVAKRTKLKRPILFSHGLFESATIWLFNSKDVKPRRYPHHVDKVRYGYGPEFERLVLEPKSFADRKSGPFLLANYGYDVWLLSFRGTEYSLRHTNLTVSDPKFWDYSWDDFGLMDTPATLNYIRDLTHANKIGYVGHSQGTFAIFALLADRPHYADLVEPIIAICPVAYLGGLSSPTTRAMFASFGLASYRGQVEHGPFPPMADKMREGSAGACTGATNPFVKTMCKFVEELASGLGQSTVSI</sequence>
<comment type="caution">
    <text evidence="6">The sequence shown here is derived from an EMBL/GenBank/DDBJ whole genome shotgun (WGS) entry which is preliminary data.</text>
</comment>
<dbReference type="Gene3D" id="3.40.50.1820">
    <property type="entry name" value="alpha/beta hydrolase"/>
    <property type="match status" value="1"/>
</dbReference>
<dbReference type="EMBL" id="JAIFTH010000589">
    <property type="protein sequence ID" value="KAG9509228.1"/>
    <property type="molecule type" value="Genomic_DNA"/>
</dbReference>
<dbReference type="PANTHER" id="PTHR11005">
    <property type="entry name" value="LYSOSOMAL ACID LIPASE-RELATED"/>
    <property type="match status" value="1"/>
</dbReference>
<feature type="domain" description="Partial AB-hydrolase lipase" evidence="5">
    <location>
        <begin position="32"/>
        <end position="91"/>
    </location>
</feature>
<dbReference type="Pfam" id="PF04083">
    <property type="entry name" value="Abhydro_lipase"/>
    <property type="match status" value="1"/>
</dbReference>
<dbReference type="InterPro" id="IPR029058">
    <property type="entry name" value="AB_hydrolase_fold"/>
</dbReference>
<evidence type="ECO:0000256" key="1">
    <source>
        <dbReference type="ARBA" id="ARBA00022963"/>
    </source>
</evidence>
<organism evidence="6 7">
    <name type="scientific">Fragariocoptes setiger</name>
    <dbReference type="NCBI Taxonomy" id="1670756"/>
    <lineage>
        <taxon>Eukaryota</taxon>
        <taxon>Metazoa</taxon>
        <taxon>Ecdysozoa</taxon>
        <taxon>Arthropoda</taxon>
        <taxon>Chelicerata</taxon>
        <taxon>Arachnida</taxon>
        <taxon>Acari</taxon>
        <taxon>Acariformes</taxon>
        <taxon>Trombidiformes</taxon>
        <taxon>Prostigmata</taxon>
        <taxon>Eupodina</taxon>
        <taxon>Eriophyoidea</taxon>
        <taxon>Phytoptidae</taxon>
        <taxon>Fragariocoptes</taxon>
    </lineage>
</organism>
<proteinExistence type="predicted"/>
<feature type="chain" id="PRO_5046969459" evidence="3">
    <location>
        <begin position="22"/>
        <end position="306"/>
    </location>
</feature>
<evidence type="ECO:0000313" key="6">
    <source>
        <dbReference type="EMBL" id="KAG9509228.1"/>
    </source>
</evidence>
<keyword evidence="7" id="KW-1185">Reference proteome</keyword>
<feature type="domain" description="AB hydrolase-1" evidence="4">
    <location>
        <begin position="131"/>
        <end position="221"/>
    </location>
</feature>
<name>A0ABQ7S746_9ACAR</name>
<dbReference type="Proteomes" id="UP000825002">
    <property type="component" value="Unassembled WGS sequence"/>
</dbReference>
<protein>
    <submittedName>
        <fullName evidence="6">Triacylglycerol lipase 1</fullName>
    </submittedName>
</protein>
<reference evidence="6 7" key="1">
    <citation type="submission" date="2020-10" db="EMBL/GenBank/DDBJ databases">
        <authorList>
            <person name="Klimov P.B."/>
            <person name="Dyachkov S.M."/>
            <person name="Chetverikov P.E."/>
        </authorList>
    </citation>
    <scope>NUCLEOTIDE SEQUENCE [LARGE SCALE GENOMIC DNA]</scope>
    <source>
        <strain evidence="6">BMOC 18-1129-001#AD2665</strain>
        <tissue evidence="6">Entire mites</tissue>
    </source>
</reference>
<evidence type="ECO:0000256" key="3">
    <source>
        <dbReference type="SAM" id="SignalP"/>
    </source>
</evidence>
<feature type="signal peptide" evidence="3">
    <location>
        <begin position="1"/>
        <end position="21"/>
    </location>
</feature>
<gene>
    <name evidence="6" type="primary">LIP1</name>
    <name evidence="6" type="ORF">GZH46_02262</name>
</gene>
<dbReference type="Pfam" id="PF00561">
    <property type="entry name" value="Abhydrolase_1"/>
    <property type="match status" value="1"/>
</dbReference>
<keyword evidence="2" id="KW-0443">Lipid metabolism</keyword>
<keyword evidence="3" id="KW-0732">Signal</keyword>
<evidence type="ECO:0000259" key="5">
    <source>
        <dbReference type="Pfam" id="PF04083"/>
    </source>
</evidence>
<dbReference type="InterPro" id="IPR000073">
    <property type="entry name" value="AB_hydrolase_1"/>
</dbReference>
<dbReference type="InterPro" id="IPR006693">
    <property type="entry name" value="AB_hydrolase_lipase"/>
</dbReference>
<dbReference type="SUPFAM" id="SSF53474">
    <property type="entry name" value="alpha/beta-Hydrolases"/>
    <property type="match status" value="1"/>
</dbReference>
<keyword evidence="1" id="KW-0442">Lipid degradation</keyword>
<evidence type="ECO:0000259" key="4">
    <source>
        <dbReference type="Pfam" id="PF00561"/>
    </source>
</evidence>